<dbReference type="EMBL" id="CAJOBC010000744">
    <property type="protein sequence ID" value="CAF3621160.1"/>
    <property type="molecule type" value="Genomic_DNA"/>
</dbReference>
<dbReference type="CDD" id="cd00882">
    <property type="entry name" value="Ras_like_GTPase"/>
    <property type="match status" value="1"/>
</dbReference>
<dbReference type="Pfam" id="PF08477">
    <property type="entry name" value="Roc"/>
    <property type="match status" value="1"/>
</dbReference>
<dbReference type="Gene3D" id="3.40.50.300">
    <property type="entry name" value="P-loop containing nucleotide triphosphate hydrolases"/>
    <property type="match status" value="1"/>
</dbReference>
<protein>
    <recommendedName>
        <fullName evidence="4">Rab-like protein 5</fullName>
    </recommendedName>
</protein>
<evidence type="ECO:0008006" key="4">
    <source>
        <dbReference type="Google" id="ProtNLM"/>
    </source>
</evidence>
<evidence type="ECO:0000313" key="1">
    <source>
        <dbReference type="EMBL" id="CAF0834050.1"/>
    </source>
</evidence>
<name>A0A813VAW5_9BILA</name>
<comment type="caution">
    <text evidence="1">The sequence shown here is derived from an EMBL/GenBank/DDBJ whole genome shotgun (WGS) entry which is preliminary data.</text>
</comment>
<dbReference type="EMBL" id="CAJNOQ010000744">
    <property type="protein sequence ID" value="CAF0834050.1"/>
    <property type="molecule type" value="Genomic_DNA"/>
</dbReference>
<proteinExistence type="predicted"/>
<organism evidence="1 3">
    <name type="scientific">Didymodactylos carnosus</name>
    <dbReference type="NCBI Taxonomy" id="1234261"/>
    <lineage>
        <taxon>Eukaryota</taxon>
        <taxon>Metazoa</taxon>
        <taxon>Spiralia</taxon>
        <taxon>Gnathifera</taxon>
        <taxon>Rotifera</taxon>
        <taxon>Eurotatoria</taxon>
        <taxon>Bdelloidea</taxon>
        <taxon>Philodinida</taxon>
        <taxon>Philodinidae</taxon>
        <taxon>Didymodactylos</taxon>
    </lineage>
</organism>
<keyword evidence="3" id="KW-1185">Reference proteome</keyword>
<sequence>MCGKTSFINFATEQRESLTDHYVPTIPVRIIEYDSPLTIKGKTVSSTIEIWDCSGDMKFENTWPALSHKLNGTVFVFDEDEEEHSKELNLWYSNFVEKPNVPERCCLIVASNKTQNHRDAKLSSLFNDIPRVSFNGQSEEIEPLKNTFADYLKKVVTETSRGQDDEKYM</sequence>
<dbReference type="OrthoDB" id="275177at2759"/>
<dbReference type="AlphaFoldDB" id="A0A813VAW5"/>
<gene>
    <name evidence="1" type="ORF">GPM918_LOCUS5208</name>
    <name evidence="2" type="ORF">SRO942_LOCUS5208</name>
</gene>
<accession>A0A813VAW5</accession>
<dbReference type="SUPFAM" id="SSF52540">
    <property type="entry name" value="P-loop containing nucleoside triphosphate hydrolases"/>
    <property type="match status" value="1"/>
</dbReference>
<dbReference type="Proteomes" id="UP000681722">
    <property type="component" value="Unassembled WGS sequence"/>
</dbReference>
<dbReference type="Proteomes" id="UP000663829">
    <property type="component" value="Unassembled WGS sequence"/>
</dbReference>
<evidence type="ECO:0000313" key="2">
    <source>
        <dbReference type="EMBL" id="CAF3621160.1"/>
    </source>
</evidence>
<evidence type="ECO:0000313" key="3">
    <source>
        <dbReference type="Proteomes" id="UP000663829"/>
    </source>
</evidence>
<dbReference type="InterPro" id="IPR027417">
    <property type="entry name" value="P-loop_NTPase"/>
</dbReference>
<reference evidence="1" key="1">
    <citation type="submission" date="2021-02" db="EMBL/GenBank/DDBJ databases">
        <authorList>
            <person name="Nowell W R."/>
        </authorList>
    </citation>
    <scope>NUCLEOTIDE SEQUENCE</scope>
</reference>